<evidence type="ECO:0000313" key="2">
    <source>
        <dbReference type="Proteomes" id="UP000297245"/>
    </source>
</evidence>
<dbReference type="EMBL" id="ML179063">
    <property type="protein sequence ID" value="THV03729.1"/>
    <property type="molecule type" value="Genomic_DNA"/>
</dbReference>
<accession>A0A4S8MMF8</accession>
<dbReference type="AlphaFoldDB" id="A0A4S8MMF8"/>
<dbReference type="OrthoDB" id="4230923at2759"/>
<protein>
    <recommendedName>
        <fullName evidence="3">CCHC-type domain-containing protein</fullName>
    </recommendedName>
</protein>
<evidence type="ECO:0008006" key="3">
    <source>
        <dbReference type="Google" id="ProtNLM"/>
    </source>
</evidence>
<keyword evidence="2" id="KW-1185">Reference proteome</keyword>
<evidence type="ECO:0000313" key="1">
    <source>
        <dbReference type="EMBL" id="THV03729.1"/>
    </source>
</evidence>
<organism evidence="1 2">
    <name type="scientific">Dendrothele bispora (strain CBS 962.96)</name>
    <dbReference type="NCBI Taxonomy" id="1314807"/>
    <lineage>
        <taxon>Eukaryota</taxon>
        <taxon>Fungi</taxon>
        <taxon>Dikarya</taxon>
        <taxon>Basidiomycota</taxon>
        <taxon>Agaricomycotina</taxon>
        <taxon>Agaricomycetes</taxon>
        <taxon>Agaricomycetidae</taxon>
        <taxon>Agaricales</taxon>
        <taxon>Agaricales incertae sedis</taxon>
        <taxon>Dendrothele</taxon>
    </lineage>
</organism>
<feature type="non-terminal residue" evidence="1">
    <location>
        <position position="1"/>
    </location>
</feature>
<gene>
    <name evidence="1" type="ORF">K435DRAFT_559570</name>
</gene>
<name>A0A4S8MMF8_DENBC</name>
<feature type="non-terminal residue" evidence="1">
    <location>
        <position position="196"/>
    </location>
</feature>
<sequence>FETTLNSAIDLIQREFGLAINFVPTWFNPENDEDLREMEYVNELPSHSIGKARWANGTKDGKKKPGQRTATLLVKINDPDVANNMIAKEIRIKGKRCPATKQIQEPLTCFQCQGLHHTTHNCPQIDRSPICGNCGGEHRTKSCSNPEMKYYIRCASDDHASKDRTCPKFKQAWENMNKRSPTNLLPFFPTETDWTW</sequence>
<proteinExistence type="predicted"/>
<reference evidence="1 2" key="1">
    <citation type="journal article" date="2019" name="Nat. Ecol. Evol.">
        <title>Megaphylogeny resolves global patterns of mushroom evolution.</title>
        <authorList>
            <person name="Varga T."/>
            <person name="Krizsan K."/>
            <person name="Foldi C."/>
            <person name="Dima B."/>
            <person name="Sanchez-Garcia M."/>
            <person name="Sanchez-Ramirez S."/>
            <person name="Szollosi G.J."/>
            <person name="Szarkandi J.G."/>
            <person name="Papp V."/>
            <person name="Albert L."/>
            <person name="Andreopoulos W."/>
            <person name="Angelini C."/>
            <person name="Antonin V."/>
            <person name="Barry K.W."/>
            <person name="Bougher N.L."/>
            <person name="Buchanan P."/>
            <person name="Buyck B."/>
            <person name="Bense V."/>
            <person name="Catcheside P."/>
            <person name="Chovatia M."/>
            <person name="Cooper J."/>
            <person name="Damon W."/>
            <person name="Desjardin D."/>
            <person name="Finy P."/>
            <person name="Geml J."/>
            <person name="Haridas S."/>
            <person name="Hughes K."/>
            <person name="Justo A."/>
            <person name="Karasinski D."/>
            <person name="Kautmanova I."/>
            <person name="Kiss B."/>
            <person name="Kocsube S."/>
            <person name="Kotiranta H."/>
            <person name="LaButti K.M."/>
            <person name="Lechner B.E."/>
            <person name="Liimatainen K."/>
            <person name="Lipzen A."/>
            <person name="Lukacs Z."/>
            <person name="Mihaltcheva S."/>
            <person name="Morgado L.N."/>
            <person name="Niskanen T."/>
            <person name="Noordeloos M.E."/>
            <person name="Ohm R.A."/>
            <person name="Ortiz-Santana B."/>
            <person name="Ovrebo C."/>
            <person name="Racz N."/>
            <person name="Riley R."/>
            <person name="Savchenko A."/>
            <person name="Shiryaev A."/>
            <person name="Soop K."/>
            <person name="Spirin V."/>
            <person name="Szebenyi C."/>
            <person name="Tomsovsky M."/>
            <person name="Tulloss R.E."/>
            <person name="Uehling J."/>
            <person name="Grigoriev I.V."/>
            <person name="Vagvolgyi C."/>
            <person name="Papp T."/>
            <person name="Martin F.M."/>
            <person name="Miettinen O."/>
            <person name="Hibbett D.S."/>
            <person name="Nagy L.G."/>
        </authorList>
    </citation>
    <scope>NUCLEOTIDE SEQUENCE [LARGE SCALE GENOMIC DNA]</scope>
    <source>
        <strain evidence="1 2">CBS 962.96</strain>
    </source>
</reference>
<dbReference type="Proteomes" id="UP000297245">
    <property type="component" value="Unassembled WGS sequence"/>
</dbReference>